<name>A0ABQ0CJQ6_9HYPO</name>
<evidence type="ECO:0000313" key="14">
    <source>
        <dbReference type="Proteomes" id="UP001562357"/>
    </source>
</evidence>
<dbReference type="EMBL" id="BAAFGZ010000052">
    <property type="protein sequence ID" value="GAB0133678.1"/>
    <property type="molecule type" value="Genomic_DNA"/>
</dbReference>
<evidence type="ECO:0000259" key="12">
    <source>
        <dbReference type="PROSITE" id="PS50048"/>
    </source>
</evidence>
<keyword evidence="3" id="KW-0862">Zinc</keyword>
<evidence type="ECO:0000256" key="2">
    <source>
        <dbReference type="ARBA" id="ARBA00022723"/>
    </source>
</evidence>
<keyword evidence="4" id="KW-0805">Transcription regulation</keyword>
<keyword evidence="5" id="KW-0238">DNA-binding</keyword>
<accession>A0ABQ0CJQ6</accession>
<keyword evidence="7" id="KW-0539">Nucleus</keyword>
<evidence type="ECO:0000256" key="10">
    <source>
        <dbReference type="ARBA" id="ARBA00042461"/>
    </source>
</evidence>
<reference evidence="14" key="1">
    <citation type="submission" date="2024-06" db="EMBL/GenBank/DDBJ databases">
        <title>Draft Genome Sequences of Epichloe bromicola Strains Isolated from Elymus ciliaris.</title>
        <authorList>
            <consortium name="Epichloe bromicola genome sequencing consortium"/>
            <person name="Miura A."/>
            <person name="Imano S."/>
            <person name="Ashida A."/>
            <person name="Sato I."/>
            <person name="Chiba S."/>
            <person name="Tanaka A."/>
            <person name="Camagna M."/>
            <person name="Takemoto D."/>
        </authorList>
    </citation>
    <scope>NUCLEOTIDE SEQUENCE [LARGE SCALE GENOMIC DNA]</scope>
    <source>
        <strain evidence="14">DP</strain>
    </source>
</reference>
<feature type="domain" description="Zn(2)-C6 fungal-type" evidence="12">
    <location>
        <begin position="12"/>
        <end position="45"/>
    </location>
</feature>
<dbReference type="Gene3D" id="4.10.240.10">
    <property type="entry name" value="Zn(2)-C6 fungal-type DNA-binding domain"/>
    <property type="match status" value="1"/>
</dbReference>
<dbReference type="PROSITE" id="PS50048">
    <property type="entry name" value="ZN2_CY6_FUNGAL_2"/>
    <property type="match status" value="1"/>
</dbReference>
<dbReference type="CDD" id="cd00067">
    <property type="entry name" value="GAL4"/>
    <property type="match status" value="1"/>
</dbReference>
<evidence type="ECO:0000256" key="8">
    <source>
        <dbReference type="ARBA" id="ARBA00038134"/>
    </source>
</evidence>
<dbReference type="InterPro" id="IPR001138">
    <property type="entry name" value="Zn2Cys6_DnaBD"/>
</dbReference>
<evidence type="ECO:0000256" key="5">
    <source>
        <dbReference type="ARBA" id="ARBA00023125"/>
    </source>
</evidence>
<dbReference type="Pfam" id="PF00172">
    <property type="entry name" value="Zn_clus"/>
    <property type="match status" value="1"/>
</dbReference>
<sequence>MPLIGKARASKACLRCRKNKTRCYASGEPSGVCLRCATLSLACSLKTEGSRKHTPAVNPNDHGSGSRDVVLPDSTQQHASVDTRLDRLEGLVERLVNRLETTTVDSSASGTKDQPPRQIDDGPGMASFSRRRDSHPAPVFLIRDACAYAGVSSPGHVDSGLSRPPDVISMGIVSLGTAHTLLKMCVLPAPRLSCWNISTRKAKTTSRFRTHYGRWVKFSEDLSTEALLLQVRRSPLLACSIFLIAVRHTTEQLADKLAPRLFDEAKSLLSSALLVVPQPMEFYQAAIILGLWSTTIGQVPLSIDNWMLTGYALQQALASPFFIEAFRCSPPVPVTKAHRDAWCLWNHLTMAHLQQAMLNQSQIDRCLRFVEADDVDNYETRMVAEVQLHWTIYQKCCAQYVDFPETSRALQAWQRKWNSLFTDQPRSQFLHMGFHFAHLFAYYQSLKSPQTMMDSTILSEMIRLSKTIITLAIDTADERTRHLTDHIYHVVTFSALTLCQLVHIYASELEAIGYDICALDSLIYRLINWFDSIGLRCHAAHLLGHIVSVQFQKLRPGFRPAESSLAYDMMGPEEALPIFEETSQPNMGFTYPNMMGLDLFAISDDTMPWPQCV</sequence>
<keyword evidence="2" id="KW-0479">Metal-binding</keyword>
<dbReference type="InterPro" id="IPR036864">
    <property type="entry name" value="Zn2-C6_fun-type_DNA-bd_sf"/>
</dbReference>
<keyword evidence="6" id="KW-0804">Transcription</keyword>
<evidence type="ECO:0000256" key="3">
    <source>
        <dbReference type="ARBA" id="ARBA00022833"/>
    </source>
</evidence>
<feature type="region of interest" description="Disordered" evidence="11">
    <location>
        <begin position="48"/>
        <end position="80"/>
    </location>
</feature>
<evidence type="ECO:0000256" key="7">
    <source>
        <dbReference type="ARBA" id="ARBA00023242"/>
    </source>
</evidence>
<evidence type="ECO:0000256" key="1">
    <source>
        <dbReference type="ARBA" id="ARBA00004123"/>
    </source>
</evidence>
<comment type="subcellular location">
    <subcellularLocation>
        <location evidence="1">Nucleus</location>
    </subcellularLocation>
</comment>
<dbReference type="PROSITE" id="PS00463">
    <property type="entry name" value="ZN2_CY6_FUNGAL_1"/>
    <property type="match status" value="1"/>
</dbReference>
<evidence type="ECO:0000313" key="13">
    <source>
        <dbReference type="EMBL" id="GAB0133678.1"/>
    </source>
</evidence>
<dbReference type="SMART" id="SM00066">
    <property type="entry name" value="GAL4"/>
    <property type="match status" value="1"/>
</dbReference>
<dbReference type="PANTHER" id="PTHR31845:SF34">
    <property type="entry name" value="TRANSCRIPTIONAL ACTIVATOR OF PROTEASES PRTT"/>
    <property type="match status" value="1"/>
</dbReference>
<feature type="compositionally biased region" description="Polar residues" evidence="11">
    <location>
        <begin position="102"/>
        <end position="112"/>
    </location>
</feature>
<protein>
    <recommendedName>
        <fullName evidence="9">Transcriptional activator of proteases prtT</fullName>
    </recommendedName>
    <alternativeName>
        <fullName evidence="10">Zn(2)-C6 zinc finger-containing protein prtT</fullName>
    </alternativeName>
</protein>
<comment type="caution">
    <text evidence="13">The sequence shown here is derived from an EMBL/GenBank/DDBJ whole genome shotgun (WGS) entry which is preliminary data.</text>
</comment>
<evidence type="ECO:0000256" key="6">
    <source>
        <dbReference type="ARBA" id="ARBA00023163"/>
    </source>
</evidence>
<keyword evidence="14" id="KW-1185">Reference proteome</keyword>
<gene>
    <name evidence="13" type="primary">g2078</name>
    <name evidence="13" type="ORF">EsDP_00002078</name>
</gene>
<dbReference type="PANTHER" id="PTHR31845">
    <property type="entry name" value="FINGER DOMAIN PROTEIN, PUTATIVE-RELATED"/>
    <property type="match status" value="1"/>
</dbReference>
<dbReference type="Proteomes" id="UP001562357">
    <property type="component" value="Unassembled WGS sequence"/>
</dbReference>
<organism evidence="13 14">
    <name type="scientific">Epichloe bromicola</name>
    <dbReference type="NCBI Taxonomy" id="79588"/>
    <lineage>
        <taxon>Eukaryota</taxon>
        <taxon>Fungi</taxon>
        <taxon>Dikarya</taxon>
        <taxon>Ascomycota</taxon>
        <taxon>Pezizomycotina</taxon>
        <taxon>Sordariomycetes</taxon>
        <taxon>Hypocreomycetidae</taxon>
        <taxon>Hypocreales</taxon>
        <taxon>Clavicipitaceae</taxon>
        <taxon>Epichloe</taxon>
    </lineage>
</organism>
<evidence type="ECO:0000256" key="9">
    <source>
        <dbReference type="ARBA" id="ARBA00041135"/>
    </source>
</evidence>
<comment type="similarity">
    <text evidence="8">Belongs to the prtT family.</text>
</comment>
<feature type="region of interest" description="Disordered" evidence="11">
    <location>
        <begin position="102"/>
        <end position="131"/>
    </location>
</feature>
<dbReference type="SUPFAM" id="SSF57701">
    <property type="entry name" value="Zn2/Cys6 DNA-binding domain"/>
    <property type="match status" value="1"/>
</dbReference>
<proteinExistence type="inferred from homology"/>
<evidence type="ECO:0000256" key="4">
    <source>
        <dbReference type="ARBA" id="ARBA00023015"/>
    </source>
</evidence>
<evidence type="ECO:0000256" key="11">
    <source>
        <dbReference type="SAM" id="MobiDB-lite"/>
    </source>
</evidence>
<dbReference type="InterPro" id="IPR051089">
    <property type="entry name" value="prtT"/>
</dbReference>